<keyword evidence="3" id="KW-0963">Cytoplasm</keyword>
<comment type="subunit">
    <text evidence="3">Monomer.</text>
</comment>
<dbReference type="Pfam" id="PF01926">
    <property type="entry name" value="MMR_HSR1"/>
    <property type="match status" value="1"/>
</dbReference>
<dbReference type="PROSITE" id="PS51710">
    <property type="entry name" value="G_OBG"/>
    <property type="match status" value="1"/>
</dbReference>
<dbReference type="InterPro" id="IPR004396">
    <property type="entry name" value="ATPase_YchF/OLA1"/>
</dbReference>
<evidence type="ECO:0000313" key="7">
    <source>
        <dbReference type="Proteomes" id="UP000709295"/>
    </source>
</evidence>
<keyword evidence="4" id="KW-0732">Signal</keyword>
<dbReference type="EMBL" id="JAENGY010000349">
    <property type="protein sequence ID" value="KAG6965181.1"/>
    <property type="molecule type" value="Genomic_DNA"/>
</dbReference>
<dbReference type="InterPro" id="IPR008183">
    <property type="entry name" value="Aldose_1/G6P_1-epimerase"/>
</dbReference>
<dbReference type="GO" id="GO:0016887">
    <property type="term" value="F:ATP hydrolysis activity"/>
    <property type="evidence" value="ECO:0007669"/>
    <property type="project" value="UniProtKB-UniRule"/>
</dbReference>
<keyword evidence="1 3" id="KW-0547">Nucleotide-binding</keyword>
<protein>
    <recommendedName>
        <fullName evidence="3">Obg-like ATPase 1</fullName>
    </recommendedName>
</protein>
<keyword evidence="2 3" id="KW-0067">ATP-binding</keyword>
<dbReference type="Pfam" id="PF01263">
    <property type="entry name" value="Aldose_epim"/>
    <property type="match status" value="1"/>
</dbReference>
<feature type="binding site" evidence="3">
    <location>
        <begin position="337"/>
        <end position="342"/>
    </location>
    <ligand>
        <name>ATP</name>
        <dbReference type="ChEBI" id="CHEBI:30616"/>
    </ligand>
</feature>
<dbReference type="GO" id="GO:0005525">
    <property type="term" value="F:GTP binding"/>
    <property type="evidence" value="ECO:0007669"/>
    <property type="project" value="InterPro"/>
</dbReference>
<proteinExistence type="inferred from homology"/>
<dbReference type="HAMAP" id="MF_00944">
    <property type="entry name" value="YchF_OLA1_ATPase"/>
    <property type="match status" value="1"/>
</dbReference>
<feature type="signal peptide" evidence="4">
    <location>
        <begin position="1"/>
        <end position="25"/>
    </location>
</feature>
<dbReference type="GO" id="GO:0005975">
    <property type="term" value="P:carbohydrate metabolic process"/>
    <property type="evidence" value="ECO:0007669"/>
    <property type="project" value="InterPro"/>
</dbReference>
<dbReference type="InterPro" id="IPR031167">
    <property type="entry name" value="G_OBG"/>
</dbReference>
<dbReference type="GO" id="GO:0005737">
    <property type="term" value="C:cytoplasm"/>
    <property type="evidence" value="ECO:0007669"/>
    <property type="project" value="UniProtKB-SubCell"/>
</dbReference>
<dbReference type="FunFam" id="1.10.150.300:FF:000001">
    <property type="entry name" value="Ribosome-binding ATPase YchF"/>
    <property type="match status" value="1"/>
</dbReference>
<dbReference type="AlphaFoldDB" id="A0A8J5J9T2"/>
<feature type="chain" id="PRO_5035270120" description="Obg-like ATPase 1" evidence="4">
    <location>
        <begin position="26"/>
        <end position="692"/>
    </location>
</feature>
<feature type="binding site" evidence="3">
    <location>
        <position position="535"/>
    </location>
    <ligand>
        <name>ATP</name>
        <dbReference type="ChEBI" id="CHEBI:30616"/>
    </ligand>
</feature>
<dbReference type="PANTHER" id="PTHR23305:SF18">
    <property type="entry name" value="OBG-TYPE G DOMAIN-CONTAINING PROTEIN"/>
    <property type="match status" value="1"/>
</dbReference>
<name>A0A8J5J9T2_9STRA</name>
<evidence type="ECO:0000256" key="1">
    <source>
        <dbReference type="ARBA" id="ARBA00022741"/>
    </source>
</evidence>
<organism evidence="6 7">
    <name type="scientific">Phytophthora aleatoria</name>
    <dbReference type="NCBI Taxonomy" id="2496075"/>
    <lineage>
        <taxon>Eukaryota</taxon>
        <taxon>Sar</taxon>
        <taxon>Stramenopiles</taxon>
        <taxon>Oomycota</taxon>
        <taxon>Peronosporomycetes</taxon>
        <taxon>Peronosporales</taxon>
        <taxon>Peronosporaceae</taxon>
        <taxon>Phytophthora</taxon>
    </lineage>
</organism>
<dbReference type="InterPro" id="IPR013029">
    <property type="entry name" value="YchF_C"/>
</dbReference>
<dbReference type="InterPro" id="IPR006073">
    <property type="entry name" value="GTP-bd"/>
</dbReference>
<dbReference type="Proteomes" id="UP000709295">
    <property type="component" value="Unassembled WGS sequence"/>
</dbReference>
<comment type="similarity">
    <text evidence="3">Belongs to the TRAFAC class OBG-HflX-like GTPase superfamily. OBG GTPase family. YchF/OLA1 subfamily.</text>
</comment>
<evidence type="ECO:0000256" key="2">
    <source>
        <dbReference type="ARBA" id="ARBA00022840"/>
    </source>
</evidence>
<dbReference type="GO" id="GO:0043023">
    <property type="term" value="F:ribosomal large subunit binding"/>
    <property type="evidence" value="ECO:0007669"/>
    <property type="project" value="UniProtKB-UniRule"/>
</dbReference>
<reference evidence="6" key="1">
    <citation type="submission" date="2021-01" db="EMBL/GenBank/DDBJ databases">
        <title>Phytophthora aleatoria, a newly-described species from Pinus radiata is distinct from Phytophthora cactorum isolates based on comparative genomics.</title>
        <authorList>
            <person name="Mcdougal R."/>
            <person name="Panda P."/>
            <person name="Williams N."/>
            <person name="Studholme D.J."/>
        </authorList>
    </citation>
    <scope>NUCLEOTIDE SEQUENCE</scope>
    <source>
        <strain evidence="6">NZFS 4037</strain>
    </source>
</reference>
<comment type="subcellular location">
    <subcellularLocation>
        <location evidence="3">Cytoplasm</location>
    </subcellularLocation>
</comment>
<dbReference type="CDD" id="cd01900">
    <property type="entry name" value="YchF"/>
    <property type="match status" value="1"/>
</dbReference>
<feature type="domain" description="OBG-type G" evidence="5">
    <location>
        <begin position="328"/>
        <end position="607"/>
    </location>
</feature>
<dbReference type="GO" id="GO:0016853">
    <property type="term" value="F:isomerase activity"/>
    <property type="evidence" value="ECO:0007669"/>
    <property type="project" value="InterPro"/>
</dbReference>
<dbReference type="PANTHER" id="PTHR23305">
    <property type="entry name" value="OBG GTPASE FAMILY"/>
    <property type="match status" value="1"/>
</dbReference>
<gene>
    <name evidence="6" type="ORF">JG688_00007350</name>
</gene>
<evidence type="ECO:0000259" key="5">
    <source>
        <dbReference type="PROSITE" id="PS51710"/>
    </source>
</evidence>
<dbReference type="Pfam" id="PF06071">
    <property type="entry name" value="YchF-GTPase_C"/>
    <property type="match status" value="1"/>
</dbReference>
<comment type="caution">
    <text evidence="6">The sequence shown here is derived from an EMBL/GenBank/DDBJ whole genome shotgun (WGS) entry which is preliminary data.</text>
</comment>
<keyword evidence="7" id="KW-1185">Reference proteome</keyword>
<evidence type="ECO:0000313" key="6">
    <source>
        <dbReference type="EMBL" id="KAG6965181.1"/>
    </source>
</evidence>
<dbReference type="FunFam" id="3.10.20.30:FF:000001">
    <property type="entry name" value="Ribosome-binding ATPase YchF"/>
    <property type="match status" value="1"/>
</dbReference>
<accession>A0A8J5J9T2</accession>
<sequence length="692" mass="76124">MVNSFVSKTAVFVSTLLASLTSANGELETVKLSHPHGSSAEVFLFGAHDSFMDGVNPIRGGIPVVFPNFGGAPGNKEATDKNRPSVAKFTMEASNSTRQMWPVEFKLEYEVKLYANQLKTALRVHNTHTEQIEFHTLLHNYLWVDDSRNGGVTVSGLKGVDYFDQVAKVNKTETRQSISITNSTAQTGNTYLDAPDKIVATIKGVNTKDRSVTVQKKGFITGKNGQKAIKTKTDAVVWNPGAERAKKLEDFGDEEHINMICVEPGRVSVKQPLPAGQTYTLEQSITVLQRVKGLLSTPKSRSNNLWPSMLHIRRVVTRTPLGCRGFQRSVGIVGMPNVGKSTLFNALTKTEVAQAANYPFCTIDPNVARVAVPDGRVRHLAEVEKSKRVIETQLEFVDIAGLVRGASHGEGLGNKFLDNIRQVAVIAHVVRCFEDTNILHVDESVDPIRDLETIRTELILADLQTVEKRLTNLAKKKKSTDPTIPSLIEVLKRLQPHLEDGNLAEGMTFEKPDEQLQFERLQLLTAKKALYLCNVSEEDAATGNDMTEAVRERVEAEGSVCLTVSGSLEEAAASFEDDESQLEYLNESGLNETGLTKVIRASQELLQLQTYYTVGEKEARAWNVLAGSTAAVAAGVIHSDFEKLLIRAETVGYEDFVKTGSMRAAKEKGLLRSEGKDYICQDGDIFNFLVGK</sequence>
<dbReference type="NCBIfam" id="TIGR00092">
    <property type="entry name" value="redox-regulated ATPase YchF"/>
    <property type="match status" value="1"/>
</dbReference>
<keyword evidence="3" id="KW-0378">Hydrolase</keyword>
<evidence type="ECO:0000256" key="4">
    <source>
        <dbReference type="SAM" id="SignalP"/>
    </source>
</evidence>
<comment type="function">
    <text evidence="3">Hydrolyzes ATP, and can also hydrolyze GTP with lower efficiency. Has lower affinity for GTP.</text>
</comment>
<dbReference type="InterPro" id="IPR041706">
    <property type="entry name" value="YchF_N"/>
</dbReference>
<dbReference type="GO" id="GO:0005524">
    <property type="term" value="F:ATP binding"/>
    <property type="evidence" value="ECO:0007669"/>
    <property type="project" value="UniProtKB-UniRule"/>
</dbReference>
<evidence type="ECO:0000256" key="3">
    <source>
        <dbReference type="HAMAP-Rule" id="MF_03167"/>
    </source>
</evidence>